<dbReference type="GO" id="GO:0005737">
    <property type="term" value="C:cytoplasm"/>
    <property type="evidence" value="ECO:0007669"/>
    <property type="project" value="UniProtKB-SubCell"/>
</dbReference>
<dbReference type="SUPFAM" id="SSF51735">
    <property type="entry name" value="NAD(P)-binding Rossmann-fold domains"/>
    <property type="match status" value="1"/>
</dbReference>
<keyword evidence="2 6" id="KW-0055">Arginine biosynthesis</keyword>
<dbReference type="NCBIfam" id="TIGR01851">
    <property type="entry name" value="argC_other"/>
    <property type="match status" value="1"/>
</dbReference>
<proteinExistence type="inferred from homology"/>
<reference evidence="8" key="2">
    <citation type="submission" date="2021-04" db="EMBL/GenBank/DDBJ databases">
        <authorList>
            <person name="Gilroy R."/>
        </authorList>
    </citation>
    <scope>NUCLEOTIDE SEQUENCE</scope>
    <source>
        <strain evidence="8">CHK192-19661</strain>
    </source>
</reference>
<feature type="active site" evidence="6">
    <location>
        <position position="115"/>
    </location>
</feature>
<feature type="domain" description="Semialdehyde dehydrogenase NAD-binding" evidence="7">
    <location>
        <begin position="3"/>
        <end position="104"/>
    </location>
</feature>
<dbReference type="Gene3D" id="3.40.50.720">
    <property type="entry name" value="NAD(P)-binding Rossmann-like Domain"/>
    <property type="match status" value="1"/>
</dbReference>
<comment type="caution">
    <text evidence="8">The sequence shown here is derived from an EMBL/GenBank/DDBJ whole genome shotgun (WGS) entry which is preliminary data.</text>
</comment>
<evidence type="ECO:0000256" key="5">
    <source>
        <dbReference type="ARBA" id="ARBA00023002"/>
    </source>
</evidence>
<comment type="similarity">
    <text evidence="6">Belongs to the NAGSA dehydrogenase family. Type 2 subfamily.</text>
</comment>
<reference evidence="8" key="1">
    <citation type="journal article" date="2021" name="PeerJ">
        <title>Extensive microbial diversity within the chicken gut microbiome revealed by metagenomics and culture.</title>
        <authorList>
            <person name="Gilroy R."/>
            <person name="Ravi A."/>
            <person name="Getino M."/>
            <person name="Pursley I."/>
            <person name="Horton D.L."/>
            <person name="Alikhan N.F."/>
            <person name="Baker D."/>
            <person name="Gharbi K."/>
            <person name="Hall N."/>
            <person name="Watson M."/>
            <person name="Adriaenssens E.M."/>
            <person name="Foster-Nyarko E."/>
            <person name="Jarju S."/>
            <person name="Secka A."/>
            <person name="Antonio M."/>
            <person name="Oren A."/>
            <person name="Chaudhuri R.R."/>
            <person name="La Ragione R."/>
            <person name="Hildebrand F."/>
            <person name="Pallen M.J."/>
        </authorList>
    </citation>
    <scope>NUCLEOTIDE SEQUENCE</scope>
    <source>
        <strain evidence="8">CHK192-19661</strain>
    </source>
</reference>
<dbReference type="EMBL" id="DXCF01000004">
    <property type="protein sequence ID" value="HIZ09086.1"/>
    <property type="molecule type" value="Genomic_DNA"/>
</dbReference>
<dbReference type="InterPro" id="IPR000534">
    <property type="entry name" value="Semialdehyde_DH_NAD-bd"/>
</dbReference>
<dbReference type="CDD" id="cd23935">
    <property type="entry name" value="AGPR_2_C"/>
    <property type="match status" value="1"/>
</dbReference>
<dbReference type="InterPro" id="IPR036291">
    <property type="entry name" value="NAD(P)-bd_dom_sf"/>
</dbReference>
<dbReference type="Pfam" id="PF01118">
    <property type="entry name" value="Semialdhyde_dh"/>
    <property type="match status" value="1"/>
</dbReference>
<dbReference type="PANTHER" id="PTHR32338:SF10">
    <property type="entry name" value="N-ACETYL-GAMMA-GLUTAMYL-PHOSPHATE REDUCTASE, CHLOROPLASTIC-RELATED"/>
    <property type="match status" value="1"/>
</dbReference>
<keyword evidence="4 6" id="KW-0521">NADP</keyword>
<dbReference type="PANTHER" id="PTHR32338">
    <property type="entry name" value="N-ACETYL-GAMMA-GLUTAMYL-PHOSPHATE REDUCTASE, CHLOROPLASTIC-RELATED-RELATED"/>
    <property type="match status" value="1"/>
</dbReference>
<dbReference type="InterPro" id="IPR058924">
    <property type="entry name" value="AGPR_dimerisation_dom"/>
</dbReference>
<dbReference type="InterPro" id="IPR050085">
    <property type="entry name" value="AGPR"/>
</dbReference>
<evidence type="ECO:0000256" key="2">
    <source>
        <dbReference type="ARBA" id="ARBA00022571"/>
    </source>
</evidence>
<keyword evidence="5 6" id="KW-0560">Oxidoreductase</keyword>
<evidence type="ECO:0000256" key="3">
    <source>
        <dbReference type="ARBA" id="ARBA00022605"/>
    </source>
</evidence>
<comment type="subcellular location">
    <subcellularLocation>
        <location evidence="6">Cytoplasm</location>
    </subcellularLocation>
</comment>
<dbReference type="Proteomes" id="UP000824025">
    <property type="component" value="Unassembled WGS sequence"/>
</dbReference>
<dbReference type="EC" id="1.2.1.38" evidence="6"/>
<evidence type="ECO:0000256" key="4">
    <source>
        <dbReference type="ARBA" id="ARBA00022857"/>
    </source>
</evidence>
<comment type="function">
    <text evidence="6">Catalyzes the NADPH-dependent reduction of N-acetyl-5-glutamyl phosphate to yield N-acetyl-L-glutamate 5-semialdehyde.</text>
</comment>
<comment type="catalytic activity">
    <reaction evidence="6">
        <text>N-acetyl-L-glutamate 5-semialdehyde + phosphate + NADP(+) = N-acetyl-L-glutamyl 5-phosphate + NADPH + H(+)</text>
        <dbReference type="Rhea" id="RHEA:21588"/>
        <dbReference type="ChEBI" id="CHEBI:15378"/>
        <dbReference type="ChEBI" id="CHEBI:29123"/>
        <dbReference type="ChEBI" id="CHEBI:43474"/>
        <dbReference type="ChEBI" id="CHEBI:57783"/>
        <dbReference type="ChEBI" id="CHEBI:57936"/>
        <dbReference type="ChEBI" id="CHEBI:58349"/>
        <dbReference type="EC" id="1.2.1.38"/>
    </reaction>
</comment>
<dbReference type="SMART" id="SM00859">
    <property type="entry name" value="Semialdhyde_dh"/>
    <property type="match status" value="1"/>
</dbReference>
<keyword evidence="3 6" id="KW-0028">Amino-acid biosynthesis</keyword>
<sequence>MIEVFIDGKEGTTGLQIFDRLGGRKDVRITSLPDELRKDPAARRECINKADVVFLCLPDAAARESVSLCENPATKIIDASTAHRTDPAWAYGFPELSAAHRDKIKQAGRIAVPGCHASGFISLVYPLIAGGIAAPDYPFVCHSVTGYSGGGKKMIAEYERADRAKEFDSPRQYALGQAHKHLPEMTAVCGLDFAPAFDPIVADYYCGMCVCVPLHTRLLKKKLRISDIKDYFTEYYASCNFISVSEEEGGFLPANRLSGTNRMEIFVSGNDDRILLASVFDNLGKGASGAAVQCMNIACGLDERTSLI</sequence>
<comment type="pathway">
    <text evidence="6">Amino-acid biosynthesis; L-arginine biosynthesis; N(2)-acetyl-L-ornithine from L-glutamate: step 3/4.</text>
</comment>
<evidence type="ECO:0000256" key="1">
    <source>
        <dbReference type="ARBA" id="ARBA00022490"/>
    </source>
</evidence>
<accession>A0A9D2IHT9</accession>
<dbReference type="Pfam" id="PF22698">
    <property type="entry name" value="Semialdhyde_dhC_1"/>
    <property type="match status" value="1"/>
</dbReference>
<evidence type="ECO:0000313" key="8">
    <source>
        <dbReference type="EMBL" id="HIZ09086.1"/>
    </source>
</evidence>
<evidence type="ECO:0000256" key="6">
    <source>
        <dbReference type="HAMAP-Rule" id="MF_01110"/>
    </source>
</evidence>
<dbReference type="GO" id="GO:0051287">
    <property type="term" value="F:NAD binding"/>
    <property type="evidence" value="ECO:0007669"/>
    <property type="project" value="InterPro"/>
</dbReference>
<dbReference type="CDD" id="cd17896">
    <property type="entry name" value="AGPR_2_N"/>
    <property type="match status" value="1"/>
</dbReference>
<dbReference type="SUPFAM" id="SSF55347">
    <property type="entry name" value="Glyceraldehyde-3-phosphate dehydrogenase-like, C-terminal domain"/>
    <property type="match status" value="1"/>
</dbReference>
<evidence type="ECO:0000259" key="7">
    <source>
        <dbReference type="SMART" id="SM00859"/>
    </source>
</evidence>
<evidence type="ECO:0000313" key="9">
    <source>
        <dbReference type="Proteomes" id="UP000824025"/>
    </source>
</evidence>
<gene>
    <name evidence="6 8" type="primary">argC</name>
    <name evidence="8" type="ORF">H9726_01230</name>
</gene>
<dbReference type="AlphaFoldDB" id="A0A9D2IHT9"/>
<dbReference type="HAMAP" id="MF_01110">
    <property type="entry name" value="ArgC_type2"/>
    <property type="match status" value="1"/>
</dbReference>
<protein>
    <recommendedName>
        <fullName evidence="6">N-acetyl-gamma-glutamyl-phosphate reductase</fullName>
        <shortName evidence="6">AGPR</shortName>
        <ecNumber evidence="6">1.2.1.38</ecNumber>
    </recommendedName>
    <alternativeName>
        <fullName evidence="6">N-acetyl-glutamate semialdehyde dehydrogenase</fullName>
        <shortName evidence="6">NAGSA dehydrogenase</shortName>
    </alternativeName>
</protein>
<dbReference type="GO" id="GO:0003942">
    <property type="term" value="F:N-acetyl-gamma-glutamyl-phosphate reductase activity"/>
    <property type="evidence" value="ECO:0007669"/>
    <property type="project" value="UniProtKB-UniRule"/>
</dbReference>
<dbReference type="Gene3D" id="3.30.360.10">
    <property type="entry name" value="Dihydrodipicolinate Reductase, domain 2"/>
    <property type="match status" value="1"/>
</dbReference>
<dbReference type="InterPro" id="IPR010136">
    <property type="entry name" value="AGPR_type-2"/>
</dbReference>
<organism evidence="8 9">
    <name type="scientific">Candidatus Borkfalkia avicola</name>
    <dbReference type="NCBI Taxonomy" id="2838503"/>
    <lineage>
        <taxon>Bacteria</taxon>
        <taxon>Bacillati</taxon>
        <taxon>Bacillota</taxon>
        <taxon>Clostridia</taxon>
        <taxon>Christensenellales</taxon>
        <taxon>Christensenellaceae</taxon>
        <taxon>Candidatus Borkfalkia</taxon>
    </lineage>
</organism>
<name>A0A9D2IHT9_9FIRM</name>
<dbReference type="GO" id="GO:0006526">
    <property type="term" value="P:L-arginine biosynthetic process"/>
    <property type="evidence" value="ECO:0007669"/>
    <property type="project" value="UniProtKB-UniRule"/>
</dbReference>
<keyword evidence="1 6" id="KW-0963">Cytoplasm</keyword>